<dbReference type="PRINTS" id="PR00103">
    <property type="entry name" value="CAMPKINASE"/>
</dbReference>
<dbReference type="InterPro" id="IPR013320">
    <property type="entry name" value="ConA-like_dom_sf"/>
</dbReference>
<dbReference type="InterPro" id="IPR050503">
    <property type="entry name" value="cAMP-dep_PK_reg_su-like"/>
</dbReference>
<dbReference type="Pfam" id="PF00027">
    <property type="entry name" value="cNMP_binding"/>
    <property type="match status" value="3"/>
</dbReference>
<name>A0A812UBN7_9DINO</name>
<dbReference type="Gene3D" id="2.60.120.200">
    <property type="match status" value="1"/>
</dbReference>
<sequence length="874" mass="96511">MGVAHGCSCKKQDERLEEDGDDDDLVSIASTPTLVSSSEVLEFLRKVQLFKRLKEDLLPSLAPCCASKSFLPGDVVIEQGDEGHELFVIRSGVCSVQVNGHEVAQLKDGDYFGENALLRDEPRTATIVAKQPLTTIIVRRSKFDSLGLREKLEFKQRNAVGGGFVEHSEAKPPSPKTEGERKVMAKALKENTNLQGLVSLDEASTERLIDRAWKEAVKTGIDVIAEGDLNASFFYIVKSGRFDVIQKEHRVGQLKPGNSFGELALIYTAPRAATVKATVDSELWVIDRTDFKQILAARGDKCQEYVALLDKVDLLKGLLKPEEKEALAKSLTEMSFSKDETVFEQGEKGDAFYILTEGQVAVIKDGIEQIKLTATVTEARYFGERALLTNEGRAATIKVTSDKAKFLRLDRLSFEMLLGSLEELKKLGTDRAAVVINPVGPLLISTRGSQAMPGHRTTTDLTDHMCGASNLGLCEISLALSEDYMADFFDQWDFVSADDPTHGTVDYVTREDAEQLELVRAHPDGVFIGVDNTTVLNSSQGRGRKSIRLESIKRYNDGLFIISLDHAPTGCGSWPAFWMFGEDEGHVWPDWGEFDIIEWIHEEENVSTTLHTKAGCTQSHLREGMDMKGWWNPGIYGKGKAFNCDVHAPGQWQNQGCSQRGLTGTVGPSFNEGGGGTYAAEWDPLAGHMRVWFWPSGSEPEDVKGSTPDPELWGQPDHYFELSQTCTSNHFKNMKLVFDITFCGDLGSPTFHEHCGAKVGHSNCDAFVRQEPGAFHQTYWWVSALNVYHRQESLAFADLGSAASSAECRHEHVASLESRVQELEAILSQRDGELRELWARLNEEGRGQSPSSRAVDPLPPGHGLADAMGPAIDH</sequence>
<feature type="domain" description="Cyclic nucleotide-binding" evidence="2">
    <location>
        <begin position="49"/>
        <end position="146"/>
    </location>
</feature>
<keyword evidence="5" id="KW-1185">Reference proteome</keyword>
<feature type="domain" description="GH16" evidence="3">
    <location>
        <begin position="463"/>
        <end position="711"/>
    </location>
</feature>
<dbReference type="GO" id="GO:0005952">
    <property type="term" value="C:cAMP-dependent protein kinase complex"/>
    <property type="evidence" value="ECO:0007669"/>
    <property type="project" value="InterPro"/>
</dbReference>
<dbReference type="PROSITE" id="PS50042">
    <property type="entry name" value="CNMP_BINDING_3"/>
    <property type="match status" value="3"/>
</dbReference>
<accession>A0A812UBN7</accession>
<dbReference type="Pfam" id="PF26113">
    <property type="entry name" value="GH16_XgeA"/>
    <property type="match status" value="1"/>
</dbReference>
<evidence type="ECO:0000256" key="1">
    <source>
        <dbReference type="SAM" id="MobiDB-lite"/>
    </source>
</evidence>
<dbReference type="AlphaFoldDB" id="A0A812UBN7"/>
<evidence type="ECO:0000259" key="3">
    <source>
        <dbReference type="PROSITE" id="PS51762"/>
    </source>
</evidence>
<dbReference type="GO" id="GO:0005829">
    <property type="term" value="C:cytosol"/>
    <property type="evidence" value="ECO:0007669"/>
    <property type="project" value="TreeGrafter"/>
</dbReference>
<organism evidence="4 5">
    <name type="scientific">Symbiodinium natans</name>
    <dbReference type="NCBI Taxonomy" id="878477"/>
    <lineage>
        <taxon>Eukaryota</taxon>
        <taxon>Sar</taxon>
        <taxon>Alveolata</taxon>
        <taxon>Dinophyceae</taxon>
        <taxon>Suessiales</taxon>
        <taxon>Symbiodiniaceae</taxon>
        <taxon>Symbiodinium</taxon>
    </lineage>
</organism>
<feature type="domain" description="Cyclic nucleotide-binding" evidence="2">
    <location>
        <begin position="315"/>
        <end position="426"/>
    </location>
</feature>
<protein>
    <recommendedName>
        <fullName evidence="6">cGMP-dependent protein kinase</fullName>
    </recommendedName>
</protein>
<evidence type="ECO:0000313" key="4">
    <source>
        <dbReference type="EMBL" id="CAE7560325.1"/>
    </source>
</evidence>
<dbReference type="CDD" id="cd00038">
    <property type="entry name" value="CAP_ED"/>
    <property type="match status" value="3"/>
</dbReference>
<dbReference type="OrthoDB" id="426982at2759"/>
<dbReference type="SUPFAM" id="SSF49899">
    <property type="entry name" value="Concanavalin A-like lectins/glucanases"/>
    <property type="match status" value="1"/>
</dbReference>
<dbReference type="SUPFAM" id="SSF51206">
    <property type="entry name" value="cAMP-binding domain-like"/>
    <property type="match status" value="3"/>
</dbReference>
<dbReference type="GO" id="GO:0005975">
    <property type="term" value="P:carbohydrate metabolic process"/>
    <property type="evidence" value="ECO:0007669"/>
    <property type="project" value="InterPro"/>
</dbReference>
<dbReference type="InterPro" id="IPR000595">
    <property type="entry name" value="cNMP-bd_dom"/>
</dbReference>
<dbReference type="InterPro" id="IPR018490">
    <property type="entry name" value="cNMP-bd_dom_sf"/>
</dbReference>
<dbReference type="InterPro" id="IPR000757">
    <property type="entry name" value="Beta-glucanase-like"/>
</dbReference>
<dbReference type="PANTHER" id="PTHR11635:SF152">
    <property type="entry name" value="CAMP-DEPENDENT PROTEIN KINASE TYPE I REGULATORY SUBUNIT-RELATED"/>
    <property type="match status" value="1"/>
</dbReference>
<evidence type="ECO:0000259" key="2">
    <source>
        <dbReference type="PROSITE" id="PS50042"/>
    </source>
</evidence>
<dbReference type="PANTHER" id="PTHR11635">
    <property type="entry name" value="CAMP-DEPENDENT PROTEIN KINASE REGULATORY CHAIN"/>
    <property type="match status" value="1"/>
</dbReference>
<dbReference type="PROSITE" id="PS00888">
    <property type="entry name" value="CNMP_BINDING_1"/>
    <property type="match status" value="1"/>
</dbReference>
<feature type="domain" description="Cyclic nucleotide-binding" evidence="2">
    <location>
        <begin position="196"/>
        <end position="295"/>
    </location>
</feature>
<dbReference type="SMART" id="SM00100">
    <property type="entry name" value="cNMP"/>
    <property type="match status" value="3"/>
</dbReference>
<reference evidence="4" key="1">
    <citation type="submission" date="2021-02" db="EMBL/GenBank/DDBJ databases">
        <authorList>
            <person name="Dougan E. K."/>
            <person name="Rhodes N."/>
            <person name="Thang M."/>
            <person name="Chan C."/>
        </authorList>
    </citation>
    <scope>NUCLEOTIDE SEQUENCE</scope>
</reference>
<evidence type="ECO:0000313" key="5">
    <source>
        <dbReference type="Proteomes" id="UP000604046"/>
    </source>
</evidence>
<dbReference type="Proteomes" id="UP000604046">
    <property type="component" value="Unassembled WGS sequence"/>
</dbReference>
<dbReference type="Gene3D" id="2.60.120.10">
    <property type="entry name" value="Jelly Rolls"/>
    <property type="match status" value="3"/>
</dbReference>
<comment type="caution">
    <text evidence="4">The sequence shown here is derived from an EMBL/GenBank/DDBJ whole genome shotgun (WGS) entry which is preliminary data.</text>
</comment>
<dbReference type="InterPro" id="IPR018488">
    <property type="entry name" value="cNMP-bd_CS"/>
</dbReference>
<dbReference type="InterPro" id="IPR014710">
    <property type="entry name" value="RmlC-like_jellyroll"/>
</dbReference>
<dbReference type="PROSITE" id="PS51762">
    <property type="entry name" value="GH16_2"/>
    <property type="match status" value="1"/>
</dbReference>
<dbReference type="GO" id="GO:0004553">
    <property type="term" value="F:hydrolase activity, hydrolyzing O-glycosyl compounds"/>
    <property type="evidence" value="ECO:0007669"/>
    <property type="project" value="InterPro"/>
</dbReference>
<gene>
    <name evidence="4" type="ORF">SNAT2548_LOCUS31587</name>
</gene>
<feature type="region of interest" description="Disordered" evidence="1">
    <location>
        <begin position="843"/>
        <end position="874"/>
    </location>
</feature>
<dbReference type="PROSITE" id="PS00889">
    <property type="entry name" value="CNMP_BINDING_2"/>
    <property type="match status" value="3"/>
</dbReference>
<proteinExistence type="predicted"/>
<evidence type="ECO:0008006" key="6">
    <source>
        <dbReference type="Google" id="ProtNLM"/>
    </source>
</evidence>
<dbReference type="EMBL" id="CAJNDS010002666">
    <property type="protein sequence ID" value="CAE7560325.1"/>
    <property type="molecule type" value="Genomic_DNA"/>
</dbReference>